<proteinExistence type="predicted"/>
<name>A0A9N9HH40_9GLOM</name>
<dbReference type="OrthoDB" id="2130967at2759"/>
<dbReference type="EMBL" id="CAJVPQ010006887">
    <property type="protein sequence ID" value="CAG8690429.1"/>
    <property type="molecule type" value="Genomic_DNA"/>
</dbReference>
<keyword evidence="2" id="KW-1185">Reference proteome</keyword>
<reference evidence="1" key="1">
    <citation type="submission" date="2021-06" db="EMBL/GenBank/DDBJ databases">
        <authorList>
            <person name="Kallberg Y."/>
            <person name="Tangrot J."/>
            <person name="Rosling A."/>
        </authorList>
    </citation>
    <scope>NUCLEOTIDE SEQUENCE</scope>
    <source>
        <strain evidence="1">UK204</strain>
    </source>
</reference>
<gene>
    <name evidence="1" type="ORF">FCALED_LOCUS12930</name>
</gene>
<accession>A0A9N9HH40</accession>
<dbReference type="AlphaFoldDB" id="A0A9N9HH40"/>
<sequence length="101" mass="11482">MFTAGQTIDSSIMHRKQGTFSYKKNSPQMKDLGNNLYIKTEKMTNDVARVYFIDNQGNPTQPPASTVFTCSSTEQLGQLRHNINEQVKLKKEALLPYRNPS</sequence>
<dbReference type="Proteomes" id="UP000789570">
    <property type="component" value="Unassembled WGS sequence"/>
</dbReference>
<comment type="caution">
    <text evidence="1">The sequence shown here is derived from an EMBL/GenBank/DDBJ whole genome shotgun (WGS) entry which is preliminary data.</text>
</comment>
<protein>
    <submittedName>
        <fullName evidence="1">10828_t:CDS:1</fullName>
    </submittedName>
</protein>
<evidence type="ECO:0000313" key="2">
    <source>
        <dbReference type="Proteomes" id="UP000789570"/>
    </source>
</evidence>
<evidence type="ECO:0000313" key="1">
    <source>
        <dbReference type="EMBL" id="CAG8690429.1"/>
    </source>
</evidence>
<organism evidence="1 2">
    <name type="scientific">Funneliformis caledonium</name>
    <dbReference type="NCBI Taxonomy" id="1117310"/>
    <lineage>
        <taxon>Eukaryota</taxon>
        <taxon>Fungi</taxon>
        <taxon>Fungi incertae sedis</taxon>
        <taxon>Mucoromycota</taxon>
        <taxon>Glomeromycotina</taxon>
        <taxon>Glomeromycetes</taxon>
        <taxon>Glomerales</taxon>
        <taxon>Glomeraceae</taxon>
        <taxon>Funneliformis</taxon>
    </lineage>
</organism>